<keyword evidence="2" id="KW-1185">Reference proteome</keyword>
<dbReference type="WBParaSite" id="SPAL_0001542400.1">
    <property type="protein sequence ID" value="SPAL_0001542400.1"/>
    <property type="gene ID" value="SPAL_0001542400"/>
</dbReference>
<evidence type="ECO:0000313" key="3">
    <source>
        <dbReference type="WBParaSite" id="SPAL_0001542400.1"/>
    </source>
</evidence>
<reference evidence="3" key="1">
    <citation type="submission" date="2017-02" db="UniProtKB">
        <authorList>
            <consortium name="WormBaseParasite"/>
        </authorList>
    </citation>
    <scope>IDENTIFICATION</scope>
</reference>
<organism evidence="2 3">
    <name type="scientific">Strongyloides papillosus</name>
    <name type="common">Intestinal threadworm</name>
    <dbReference type="NCBI Taxonomy" id="174720"/>
    <lineage>
        <taxon>Eukaryota</taxon>
        <taxon>Metazoa</taxon>
        <taxon>Ecdysozoa</taxon>
        <taxon>Nematoda</taxon>
        <taxon>Chromadorea</taxon>
        <taxon>Rhabditida</taxon>
        <taxon>Tylenchina</taxon>
        <taxon>Panagrolaimomorpha</taxon>
        <taxon>Strongyloidoidea</taxon>
        <taxon>Strongyloididae</taxon>
        <taxon>Strongyloides</taxon>
    </lineage>
</organism>
<accession>A0A0N5CC15</accession>
<dbReference type="AlphaFoldDB" id="A0A0N5CC15"/>
<keyword evidence="1" id="KW-0812">Transmembrane</keyword>
<keyword evidence="1" id="KW-0472">Membrane</keyword>
<feature type="transmembrane region" description="Helical" evidence="1">
    <location>
        <begin position="72"/>
        <end position="94"/>
    </location>
</feature>
<name>A0A0N5CC15_STREA</name>
<dbReference type="Proteomes" id="UP000046392">
    <property type="component" value="Unplaced"/>
</dbReference>
<evidence type="ECO:0000313" key="2">
    <source>
        <dbReference type="Proteomes" id="UP000046392"/>
    </source>
</evidence>
<protein>
    <submittedName>
        <fullName evidence="3">Scamp-domain-containing protein</fullName>
    </submittedName>
</protein>
<keyword evidence="1" id="KW-1133">Transmembrane helix</keyword>
<evidence type="ECO:0000256" key="1">
    <source>
        <dbReference type="SAM" id="Phobius"/>
    </source>
</evidence>
<sequence>MTTQHTVSVTCSTSGDCKLNDDLDERLLKQRLIDEKTKESKNGMKGDSSNLMKPSQVITKIMSYDWTCLDMIIILYYFISALSFARAFSSFILLLPSNHGMFYIFLGIYWFICIYPTYKFFTNLNVRGAVLVHNYINLISGGAIVCIVGLTFWNSRYINESYYSFYMTLLFHAFLQFISIIVLSLFPFKVIQTRAIGKLSAEYSMKFSEACVNGTIKTYNNATDYINKKLG</sequence>
<feature type="transmembrane region" description="Helical" evidence="1">
    <location>
        <begin position="100"/>
        <end position="118"/>
    </location>
</feature>
<feature type="transmembrane region" description="Helical" evidence="1">
    <location>
        <begin position="165"/>
        <end position="188"/>
    </location>
</feature>
<proteinExistence type="predicted"/>
<feature type="transmembrane region" description="Helical" evidence="1">
    <location>
        <begin position="130"/>
        <end position="153"/>
    </location>
</feature>